<dbReference type="Proteomes" id="UP001144313">
    <property type="component" value="Unassembled WGS sequence"/>
</dbReference>
<protein>
    <submittedName>
        <fullName evidence="1">Uncharacterized protein</fullName>
    </submittedName>
</protein>
<accession>A0A9W6GB65</accession>
<reference evidence="1" key="1">
    <citation type="submission" date="2022-12" db="EMBL/GenBank/DDBJ databases">
        <title>Reference genome sequencing for broad-spectrum identification of bacterial and archaeal isolates by mass spectrometry.</title>
        <authorList>
            <person name="Sekiguchi Y."/>
            <person name="Tourlousse D.M."/>
        </authorList>
    </citation>
    <scope>NUCLEOTIDE SEQUENCE</scope>
    <source>
        <strain evidence="1">LLR39Z86</strain>
    </source>
</reference>
<dbReference type="RefSeq" id="WP_270116859.1">
    <property type="nucleotide sequence ID" value="NZ_BAAAOL010000017.1"/>
</dbReference>
<dbReference type="EMBL" id="BSDT01000001">
    <property type="protein sequence ID" value="GLI43627.1"/>
    <property type="molecule type" value="Genomic_DNA"/>
</dbReference>
<sequence length="52" mass="5327">MKHTAIAATGGDGRAVLAQALEAGHDVAAVARAMLTAIEDRSASHTYLTTAY</sequence>
<organism evidence="1 2">
    <name type="scientific">Glycomyces algeriensis</name>
    <dbReference type="NCBI Taxonomy" id="256037"/>
    <lineage>
        <taxon>Bacteria</taxon>
        <taxon>Bacillati</taxon>
        <taxon>Actinomycetota</taxon>
        <taxon>Actinomycetes</taxon>
        <taxon>Glycomycetales</taxon>
        <taxon>Glycomycetaceae</taxon>
        <taxon>Glycomyces</taxon>
    </lineage>
</organism>
<keyword evidence="2" id="KW-1185">Reference proteome</keyword>
<dbReference type="InterPro" id="IPR036291">
    <property type="entry name" value="NAD(P)-bd_dom_sf"/>
</dbReference>
<dbReference type="SUPFAM" id="SSF51735">
    <property type="entry name" value="NAD(P)-binding Rossmann-fold domains"/>
    <property type="match status" value="1"/>
</dbReference>
<dbReference type="AlphaFoldDB" id="A0A9W6GB65"/>
<evidence type="ECO:0000313" key="2">
    <source>
        <dbReference type="Proteomes" id="UP001144313"/>
    </source>
</evidence>
<evidence type="ECO:0000313" key="1">
    <source>
        <dbReference type="EMBL" id="GLI43627.1"/>
    </source>
</evidence>
<comment type="caution">
    <text evidence="1">The sequence shown here is derived from an EMBL/GenBank/DDBJ whole genome shotgun (WGS) entry which is preliminary data.</text>
</comment>
<gene>
    <name evidence="1" type="ORF">GALLR39Z86_34770</name>
</gene>
<name>A0A9W6GB65_9ACTN</name>
<proteinExistence type="predicted"/>